<dbReference type="RefSeq" id="WP_101617323.1">
    <property type="nucleotide sequence ID" value="NZ_NMWU01000029.1"/>
</dbReference>
<dbReference type="AlphaFoldDB" id="A0A2N5J8C6"/>
<evidence type="ECO:0000313" key="4">
    <source>
        <dbReference type="EMBL" id="PLS30466.1"/>
    </source>
</evidence>
<dbReference type="InterPro" id="IPR002935">
    <property type="entry name" value="SAM_O-MeTrfase"/>
</dbReference>
<accession>A0A2N5J8C6</accession>
<proteinExistence type="predicted"/>
<keyword evidence="2 4" id="KW-0808">Transferase</keyword>
<protein>
    <submittedName>
        <fullName evidence="4">Methyltransferase</fullName>
    </submittedName>
</protein>
<dbReference type="GO" id="GO:0008171">
    <property type="term" value="F:O-methyltransferase activity"/>
    <property type="evidence" value="ECO:0007669"/>
    <property type="project" value="InterPro"/>
</dbReference>
<evidence type="ECO:0000313" key="5">
    <source>
        <dbReference type="Proteomes" id="UP000235050"/>
    </source>
</evidence>
<dbReference type="PROSITE" id="PS51682">
    <property type="entry name" value="SAM_OMT_I"/>
    <property type="match status" value="1"/>
</dbReference>
<evidence type="ECO:0000256" key="1">
    <source>
        <dbReference type="ARBA" id="ARBA00022603"/>
    </source>
</evidence>
<dbReference type="Proteomes" id="UP000235050">
    <property type="component" value="Unassembled WGS sequence"/>
</dbReference>
<evidence type="ECO:0000256" key="2">
    <source>
        <dbReference type="ARBA" id="ARBA00022679"/>
    </source>
</evidence>
<dbReference type="Pfam" id="PF01596">
    <property type="entry name" value="Methyltransf_3"/>
    <property type="match status" value="1"/>
</dbReference>
<comment type="caution">
    <text evidence="4">The sequence shown here is derived from an EMBL/GenBank/DDBJ whole genome shotgun (WGS) entry which is preliminary data.</text>
</comment>
<sequence length="228" mass="24870">MNRTDYTNLAKGWEFIEDTAYTTETPALHHLRRQCADTGFDQGSAAQAEFLAMQVRQLKARSVIVLGTGSVVESAHMLEALEEVDGEVGGQLTAVDSSAQGTALIRRAFSGTQDGMRTKLRVVNAKPGVYFPRLNASDYDLIVISGENVNYDSALDHAHRLLRSGGELVMCDVLALDCEDSRGGLLNPADRGDKATHMRELLDETLQDERFSSCIVPIGTGLLLSIKR</sequence>
<dbReference type="SUPFAM" id="SSF53335">
    <property type="entry name" value="S-adenosyl-L-methionine-dependent methyltransferases"/>
    <property type="match status" value="1"/>
</dbReference>
<keyword evidence="3" id="KW-0949">S-adenosyl-L-methionine</keyword>
<keyword evidence="5" id="KW-1185">Reference proteome</keyword>
<dbReference type="GO" id="GO:0032259">
    <property type="term" value="P:methylation"/>
    <property type="evidence" value="ECO:0007669"/>
    <property type="project" value="UniProtKB-KW"/>
</dbReference>
<dbReference type="OrthoDB" id="4774874at2"/>
<dbReference type="InterPro" id="IPR029063">
    <property type="entry name" value="SAM-dependent_MTases_sf"/>
</dbReference>
<keyword evidence="1 4" id="KW-0489">Methyltransferase</keyword>
<dbReference type="Gene3D" id="3.40.50.150">
    <property type="entry name" value="Vaccinia Virus protein VP39"/>
    <property type="match status" value="1"/>
</dbReference>
<name>A0A2N5J8C6_9BIFI</name>
<organism evidence="4 5">
    <name type="scientific">Bifidobacterium margollesii</name>
    <dbReference type="NCBI Taxonomy" id="2020964"/>
    <lineage>
        <taxon>Bacteria</taxon>
        <taxon>Bacillati</taxon>
        <taxon>Actinomycetota</taxon>
        <taxon>Actinomycetes</taxon>
        <taxon>Bifidobacteriales</taxon>
        <taxon>Bifidobacteriaceae</taxon>
        <taxon>Bifidobacterium</taxon>
    </lineage>
</organism>
<reference evidence="4 5" key="1">
    <citation type="submission" date="2017-07" db="EMBL/GenBank/DDBJ databases">
        <title>Bifidobacterium novel species.</title>
        <authorList>
            <person name="Lugli G.A."/>
            <person name="Milani C."/>
            <person name="Duranti S."/>
            <person name="Mangifesta M."/>
        </authorList>
    </citation>
    <scope>NUCLEOTIDE SEQUENCE [LARGE SCALE GENOMIC DNA]</scope>
    <source>
        <strain evidence="5">Uis1B</strain>
    </source>
</reference>
<evidence type="ECO:0000256" key="3">
    <source>
        <dbReference type="ARBA" id="ARBA00022691"/>
    </source>
</evidence>
<gene>
    <name evidence="4" type="ORF">Uis1B_1611</name>
</gene>
<dbReference type="EMBL" id="NMWU01000029">
    <property type="protein sequence ID" value="PLS30466.1"/>
    <property type="molecule type" value="Genomic_DNA"/>
</dbReference>